<reference evidence="2" key="2">
    <citation type="submission" date="2010-04" db="EMBL/GenBank/DDBJ databases">
        <authorList>
            <person name="Buell R."/>
            <person name="Hamilton J."/>
            <person name="Hostetler J."/>
        </authorList>
    </citation>
    <scope>NUCLEOTIDE SEQUENCE [LARGE SCALE GENOMIC DNA]</scope>
    <source>
        <strain evidence="2">DAOM:BR144</strain>
    </source>
</reference>
<keyword evidence="2" id="KW-1185">Reference proteome</keyword>
<name>K3WA64_GLOUD</name>
<reference evidence="1" key="3">
    <citation type="submission" date="2015-02" db="UniProtKB">
        <authorList>
            <consortium name="EnsemblProtists"/>
        </authorList>
    </citation>
    <scope>IDENTIFICATION</scope>
    <source>
        <strain evidence="1">DAOM BR144</strain>
    </source>
</reference>
<protein>
    <submittedName>
        <fullName evidence="1">Uncharacterized protein</fullName>
    </submittedName>
</protein>
<dbReference type="InParanoid" id="K3WA64"/>
<reference evidence="2" key="1">
    <citation type="journal article" date="2010" name="Genome Biol.">
        <title>Genome sequence of the necrotrophic plant pathogen Pythium ultimum reveals original pathogenicity mechanisms and effector repertoire.</title>
        <authorList>
            <person name="Levesque C.A."/>
            <person name="Brouwer H."/>
            <person name="Cano L."/>
            <person name="Hamilton J.P."/>
            <person name="Holt C."/>
            <person name="Huitema E."/>
            <person name="Raffaele S."/>
            <person name="Robideau G.P."/>
            <person name="Thines M."/>
            <person name="Win J."/>
            <person name="Zerillo M.M."/>
            <person name="Beakes G.W."/>
            <person name="Boore J.L."/>
            <person name="Busam D."/>
            <person name="Dumas B."/>
            <person name="Ferriera S."/>
            <person name="Fuerstenberg S.I."/>
            <person name="Gachon C.M."/>
            <person name="Gaulin E."/>
            <person name="Govers F."/>
            <person name="Grenville-Briggs L."/>
            <person name="Horner N."/>
            <person name="Hostetler J."/>
            <person name="Jiang R.H."/>
            <person name="Johnson J."/>
            <person name="Krajaejun T."/>
            <person name="Lin H."/>
            <person name="Meijer H.J."/>
            <person name="Moore B."/>
            <person name="Morris P."/>
            <person name="Phuntmart V."/>
            <person name="Puiu D."/>
            <person name="Shetty J."/>
            <person name="Stajich J.E."/>
            <person name="Tripathy S."/>
            <person name="Wawra S."/>
            <person name="van West P."/>
            <person name="Whitty B.R."/>
            <person name="Coutinho P.M."/>
            <person name="Henrissat B."/>
            <person name="Martin F."/>
            <person name="Thomas P.D."/>
            <person name="Tyler B.M."/>
            <person name="De Vries R.P."/>
            <person name="Kamoun S."/>
            <person name="Yandell M."/>
            <person name="Tisserat N."/>
            <person name="Buell C.R."/>
        </authorList>
    </citation>
    <scope>NUCLEOTIDE SEQUENCE</scope>
    <source>
        <strain evidence="2">DAOM:BR144</strain>
    </source>
</reference>
<dbReference type="EnsemblProtists" id="PYU1_T001855">
    <property type="protein sequence ID" value="PYU1_T001855"/>
    <property type="gene ID" value="PYU1_G001853"/>
</dbReference>
<dbReference type="VEuPathDB" id="FungiDB:PYU1_G001853"/>
<dbReference type="HOGENOM" id="CLU_2968238_0_0_1"/>
<dbReference type="EMBL" id="GL376634">
    <property type="status" value="NOT_ANNOTATED_CDS"/>
    <property type="molecule type" value="Genomic_DNA"/>
</dbReference>
<accession>K3WA64</accession>
<evidence type="ECO:0000313" key="2">
    <source>
        <dbReference type="Proteomes" id="UP000019132"/>
    </source>
</evidence>
<dbReference type="AlphaFoldDB" id="K3WA64"/>
<sequence length="59" mass="7241">MPLAKFERENYIYSLIVQLPFFKKYRLWKRFSIWKHALNSRKRADALLSLNQNLFLLIP</sequence>
<evidence type="ECO:0000313" key="1">
    <source>
        <dbReference type="EnsemblProtists" id="PYU1_T001855"/>
    </source>
</evidence>
<dbReference type="Proteomes" id="UP000019132">
    <property type="component" value="Unassembled WGS sequence"/>
</dbReference>
<proteinExistence type="predicted"/>
<dbReference type="STRING" id="431595.K3WA64"/>
<organism evidence="1 2">
    <name type="scientific">Globisporangium ultimum (strain ATCC 200006 / CBS 805.95 / DAOM BR144)</name>
    <name type="common">Pythium ultimum</name>
    <dbReference type="NCBI Taxonomy" id="431595"/>
    <lineage>
        <taxon>Eukaryota</taxon>
        <taxon>Sar</taxon>
        <taxon>Stramenopiles</taxon>
        <taxon>Oomycota</taxon>
        <taxon>Peronosporomycetes</taxon>
        <taxon>Pythiales</taxon>
        <taxon>Pythiaceae</taxon>
        <taxon>Globisporangium</taxon>
    </lineage>
</organism>